<dbReference type="InterPro" id="IPR002125">
    <property type="entry name" value="CMP_dCMP_dom"/>
</dbReference>
<dbReference type="AlphaFoldDB" id="S7T7B0"/>
<dbReference type="GO" id="GO:0055086">
    <property type="term" value="P:nucleobase-containing small molecule metabolic process"/>
    <property type="evidence" value="ECO:0007669"/>
    <property type="project" value="UniProtKB-ARBA"/>
</dbReference>
<sequence length="151" mass="15638">MTDFGQPASGAAFDPEQQELLRAAKEAAAKAYAPYSKFRVGAAVLAADGRIFRGCNVENASYGLTLCAERMALALAVSEGACDKVGGIAGVAVFCLDAAPDADGRLPEGAAAPCGACRQWLAELAPEAWVVTNSFSAPRTTRELLPLGFNI</sequence>
<comment type="caution">
    <text evidence="3">The sequence shown here is derived from an EMBL/GenBank/DDBJ whole genome shotgun (WGS) entry which is preliminary data.</text>
</comment>
<proteinExistence type="inferred from homology"/>
<dbReference type="RefSeq" id="WP_020887137.1">
    <property type="nucleotide sequence ID" value="NZ_ATHI01000026.1"/>
</dbReference>
<dbReference type="NCBIfam" id="NF004064">
    <property type="entry name" value="PRK05578.1"/>
    <property type="match status" value="1"/>
</dbReference>
<feature type="domain" description="CMP/dCMP-type deaminase" evidence="2">
    <location>
        <begin position="15"/>
        <end position="151"/>
    </location>
</feature>
<dbReference type="InterPro" id="IPR050202">
    <property type="entry name" value="Cyt/Deoxycyt_deaminase"/>
</dbReference>
<dbReference type="GO" id="GO:0008270">
    <property type="term" value="F:zinc ion binding"/>
    <property type="evidence" value="ECO:0007669"/>
    <property type="project" value="TreeGrafter"/>
</dbReference>
<gene>
    <name evidence="3" type="ORF">dsat_0443</name>
</gene>
<dbReference type="STRING" id="1121439.dsat_0443"/>
<dbReference type="PATRIC" id="fig|1121439.3.peg.1795"/>
<dbReference type="EMBL" id="ATHI01000026">
    <property type="protein sequence ID" value="EPR33002.1"/>
    <property type="molecule type" value="Genomic_DNA"/>
</dbReference>
<dbReference type="CDD" id="cd01283">
    <property type="entry name" value="cytidine_deaminase"/>
    <property type="match status" value="1"/>
</dbReference>
<dbReference type="GO" id="GO:0005829">
    <property type="term" value="C:cytosol"/>
    <property type="evidence" value="ECO:0007669"/>
    <property type="project" value="TreeGrafter"/>
</dbReference>
<dbReference type="eggNOG" id="COG0295">
    <property type="taxonomic scope" value="Bacteria"/>
</dbReference>
<dbReference type="OrthoDB" id="9795347at2"/>
<organism evidence="3 4">
    <name type="scientific">Alkalidesulfovibrio alkalitolerans DSM 16529</name>
    <dbReference type="NCBI Taxonomy" id="1121439"/>
    <lineage>
        <taxon>Bacteria</taxon>
        <taxon>Pseudomonadati</taxon>
        <taxon>Thermodesulfobacteriota</taxon>
        <taxon>Desulfovibrionia</taxon>
        <taxon>Desulfovibrionales</taxon>
        <taxon>Desulfovibrionaceae</taxon>
        <taxon>Alkalidesulfovibrio</taxon>
    </lineage>
</organism>
<evidence type="ECO:0000256" key="1">
    <source>
        <dbReference type="ARBA" id="ARBA00006576"/>
    </source>
</evidence>
<dbReference type="PANTHER" id="PTHR11644">
    <property type="entry name" value="CYTIDINE DEAMINASE"/>
    <property type="match status" value="1"/>
</dbReference>
<dbReference type="PROSITE" id="PS51747">
    <property type="entry name" value="CYT_DCMP_DEAMINASES_2"/>
    <property type="match status" value="1"/>
</dbReference>
<dbReference type="SUPFAM" id="SSF53927">
    <property type="entry name" value="Cytidine deaminase-like"/>
    <property type="match status" value="1"/>
</dbReference>
<dbReference type="Gene3D" id="3.40.140.10">
    <property type="entry name" value="Cytidine Deaminase, domain 2"/>
    <property type="match status" value="1"/>
</dbReference>
<keyword evidence="4" id="KW-1185">Reference proteome</keyword>
<evidence type="ECO:0000313" key="4">
    <source>
        <dbReference type="Proteomes" id="UP000014975"/>
    </source>
</evidence>
<dbReference type="GO" id="GO:0072527">
    <property type="term" value="P:pyrimidine-containing compound metabolic process"/>
    <property type="evidence" value="ECO:0007669"/>
    <property type="project" value="UniProtKB-ARBA"/>
</dbReference>
<dbReference type="PANTHER" id="PTHR11644:SF2">
    <property type="entry name" value="CYTIDINE DEAMINASE"/>
    <property type="match status" value="1"/>
</dbReference>
<evidence type="ECO:0000313" key="3">
    <source>
        <dbReference type="EMBL" id="EPR33002.1"/>
    </source>
</evidence>
<name>S7T7B0_9BACT</name>
<dbReference type="Pfam" id="PF00383">
    <property type="entry name" value="dCMP_cyt_deam_1"/>
    <property type="match status" value="1"/>
</dbReference>
<dbReference type="InterPro" id="IPR016193">
    <property type="entry name" value="Cytidine_deaminase-like"/>
</dbReference>
<accession>S7T7B0</accession>
<reference evidence="3 4" key="1">
    <citation type="journal article" date="2013" name="Genome Announc.">
        <title>Draft genome sequences for three mercury-methylating, sulfate-reducing bacteria.</title>
        <authorList>
            <person name="Brown S.D."/>
            <person name="Hurt R.A.Jr."/>
            <person name="Gilmour C.C."/>
            <person name="Elias D.A."/>
        </authorList>
    </citation>
    <scope>NUCLEOTIDE SEQUENCE [LARGE SCALE GENOMIC DNA]</scope>
    <source>
        <strain evidence="3 4">DSM 16529</strain>
    </source>
</reference>
<comment type="similarity">
    <text evidence="1">Belongs to the cytidine and deoxycytidylate deaminase family.</text>
</comment>
<dbReference type="GO" id="GO:0004126">
    <property type="term" value="F:cytidine deaminase activity"/>
    <property type="evidence" value="ECO:0007669"/>
    <property type="project" value="TreeGrafter"/>
</dbReference>
<dbReference type="Proteomes" id="UP000014975">
    <property type="component" value="Unassembled WGS sequence"/>
</dbReference>
<protein>
    <submittedName>
        <fullName evidence="3">CMP/dCMP deaminase zinc-binding protein</fullName>
    </submittedName>
</protein>
<evidence type="ECO:0000259" key="2">
    <source>
        <dbReference type="PROSITE" id="PS51747"/>
    </source>
</evidence>